<evidence type="ECO:0000256" key="1">
    <source>
        <dbReference type="SAM" id="Phobius"/>
    </source>
</evidence>
<evidence type="ECO:0000256" key="2">
    <source>
        <dbReference type="SAM" id="SignalP"/>
    </source>
</evidence>
<keyword evidence="1" id="KW-0812">Transmembrane</keyword>
<feature type="signal peptide" evidence="2">
    <location>
        <begin position="1"/>
        <end position="25"/>
    </location>
</feature>
<keyword evidence="1" id="KW-1133">Transmembrane helix</keyword>
<comment type="caution">
    <text evidence="3">The sequence shown here is derived from an EMBL/GenBank/DDBJ whole genome shotgun (WGS) entry which is preliminary data.</text>
</comment>
<feature type="transmembrane region" description="Helical" evidence="1">
    <location>
        <begin position="60"/>
        <end position="79"/>
    </location>
</feature>
<dbReference type="Proteomes" id="UP000031668">
    <property type="component" value="Unassembled WGS sequence"/>
</dbReference>
<keyword evidence="2" id="KW-0732">Signal</keyword>
<keyword evidence="1" id="KW-0472">Membrane</keyword>
<gene>
    <name evidence="3" type="ORF">RF11_02408</name>
</gene>
<dbReference type="EMBL" id="JWZT01001679">
    <property type="protein sequence ID" value="KII71656.1"/>
    <property type="molecule type" value="Genomic_DNA"/>
</dbReference>
<feature type="chain" id="PRO_5002152607" evidence="2">
    <location>
        <begin position="26"/>
        <end position="112"/>
    </location>
</feature>
<dbReference type="AlphaFoldDB" id="A0A0C2MWF4"/>
<reference evidence="3 4" key="1">
    <citation type="journal article" date="2014" name="Genome Biol. Evol.">
        <title>The genome of the myxosporean Thelohanellus kitauei shows adaptations to nutrient acquisition within its fish host.</title>
        <authorList>
            <person name="Yang Y."/>
            <person name="Xiong J."/>
            <person name="Zhou Z."/>
            <person name="Huo F."/>
            <person name="Miao W."/>
            <person name="Ran C."/>
            <person name="Liu Y."/>
            <person name="Zhang J."/>
            <person name="Feng J."/>
            <person name="Wang M."/>
            <person name="Wang M."/>
            <person name="Wang L."/>
            <person name="Yao B."/>
        </authorList>
    </citation>
    <scope>NUCLEOTIDE SEQUENCE [LARGE SCALE GENOMIC DNA]</scope>
    <source>
        <strain evidence="3">Wuqing</strain>
    </source>
</reference>
<keyword evidence="4" id="KW-1185">Reference proteome</keyword>
<sequence>MANISKEILPFILHIKLILFRICHANPFATIMNNHLFPLHDSDKDTTAAPVSKQKMSPGVIVLIAIAVPAILYTISIIIRKCMDIEIREFSKLKNLKYLKKLRKKNSDSSKK</sequence>
<name>A0A0C2MWF4_THEKT</name>
<accession>A0A0C2MWF4</accession>
<protein>
    <submittedName>
        <fullName evidence="3">Uncharacterized protein</fullName>
    </submittedName>
</protein>
<evidence type="ECO:0000313" key="3">
    <source>
        <dbReference type="EMBL" id="KII71656.1"/>
    </source>
</evidence>
<evidence type="ECO:0000313" key="4">
    <source>
        <dbReference type="Proteomes" id="UP000031668"/>
    </source>
</evidence>
<organism evidence="3 4">
    <name type="scientific">Thelohanellus kitauei</name>
    <name type="common">Myxosporean</name>
    <dbReference type="NCBI Taxonomy" id="669202"/>
    <lineage>
        <taxon>Eukaryota</taxon>
        <taxon>Metazoa</taxon>
        <taxon>Cnidaria</taxon>
        <taxon>Myxozoa</taxon>
        <taxon>Myxosporea</taxon>
        <taxon>Bivalvulida</taxon>
        <taxon>Platysporina</taxon>
        <taxon>Myxobolidae</taxon>
        <taxon>Thelohanellus</taxon>
    </lineage>
</organism>
<proteinExistence type="predicted"/>